<proteinExistence type="predicted"/>
<dbReference type="Proteomes" id="UP001516400">
    <property type="component" value="Unassembled WGS sequence"/>
</dbReference>
<gene>
    <name evidence="1" type="ORF">HHI36_019727</name>
</gene>
<comment type="caution">
    <text evidence="1">The sequence shown here is derived from an EMBL/GenBank/DDBJ whole genome shotgun (WGS) entry which is preliminary data.</text>
</comment>
<evidence type="ECO:0000313" key="1">
    <source>
        <dbReference type="EMBL" id="KAL3274951.1"/>
    </source>
</evidence>
<accession>A0ABD2N838</accession>
<name>A0ABD2N838_9CUCU</name>
<sequence>ENVSLSFGREQIDVCALCKLNPHINDNAKRTYQADIEIHRRQSNKYFIIYKKYTGNWK</sequence>
<organism evidence="1 2">
    <name type="scientific">Cryptolaemus montrouzieri</name>
    <dbReference type="NCBI Taxonomy" id="559131"/>
    <lineage>
        <taxon>Eukaryota</taxon>
        <taxon>Metazoa</taxon>
        <taxon>Ecdysozoa</taxon>
        <taxon>Arthropoda</taxon>
        <taxon>Hexapoda</taxon>
        <taxon>Insecta</taxon>
        <taxon>Pterygota</taxon>
        <taxon>Neoptera</taxon>
        <taxon>Endopterygota</taxon>
        <taxon>Coleoptera</taxon>
        <taxon>Polyphaga</taxon>
        <taxon>Cucujiformia</taxon>
        <taxon>Coccinelloidea</taxon>
        <taxon>Coccinellidae</taxon>
        <taxon>Scymninae</taxon>
        <taxon>Scymnini</taxon>
        <taxon>Cryptolaemus</taxon>
    </lineage>
</organism>
<keyword evidence="2" id="KW-1185">Reference proteome</keyword>
<dbReference type="AlphaFoldDB" id="A0ABD2N838"/>
<dbReference type="EMBL" id="JABFTP020000083">
    <property type="protein sequence ID" value="KAL3274951.1"/>
    <property type="molecule type" value="Genomic_DNA"/>
</dbReference>
<protein>
    <submittedName>
        <fullName evidence="1">Uncharacterized protein</fullName>
    </submittedName>
</protein>
<feature type="non-terminal residue" evidence="1">
    <location>
        <position position="1"/>
    </location>
</feature>
<evidence type="ECO:0000313" key="2">
    <source>
        <dbReference type="Proteomes" id="UP001516400"/>
    </source>
</evidence>
<reference evidence="1 2" key="1">
    <citation type="journal article" date="2021" name="BMC Biol.">
        <title>Horizontally acquired antibacterial genes associated with adaptive radiation of ladybird beetles.</title>
        <authorList>
            <person name="Li H.S."/>
            <person name="Tang X.F."/>
            <person name="Huang Y.H."/>
            <person name="Xu Z.Y."/>
            <person name="Chen M.L."/>
            <person name="Du X.Y."/>
            <person name="Qiu B.Y."/>
            <person name="Chen P.T."/>
            <person name="Zhang W."/>
            <person name="Slipinski A."/>
            <person name="Escalona H.E."/>
            <person name="Waterhouse R.M."/>
            <person name="Zwick A."/>
            <person name="Pang H."/>
        </authorList>
    </citation>
    <scope>NUCLEOTIDE SEQUENCE [LARGE SCALE GENOMIC DNA]</scope>
    <source>
        <strain evidence="1">SYSU2018</strain>
    </source>
</reference>